<dbReference type="InterPro" id="IPR051484">
    <property type="entry name" value="Tensin_PTEN_phosphatase"/>
</dbReference>
<keyword evidence="16" id="KW-1185">Reference proteome</keyword>
<feature type="compositionally biased region" description="Low complexity" evidence="11">
    <location>
        <begin position="514"/>
        <end position="583"/>
    </location>
</feature>
<feature type="region of interest" description="Disordered" evidence="11">
    <location>
        <begin position="919"/>
        <end position="1035"/>
    </location>
</feature>
<dbReference type="SUPFAM" id="SSF52799">
    <property type="entry name" value="(Phosphotyrosine protein) phosphatases II"/>
    <property type="match status" value="1"/>
</dbReference>
<feature type="region of interest" description="Disordered" evidence="11">
    <location>
        <begin position="647"/>
        <end position="668"/>
    </location>
</feature>
<feature type="region of interest" description="Disordered" evidence="11">
    <location>
        <begin position="1"/>
        <end position="23"/>
    </location>
</feature>
<keyword evidence="6" id="KW-0862">Zinc</keyword>
<evidence type="ECO:0000256" key="4">
    <source>
        <dbReference type="ARBA" id="ARBA00022723"/>
    </source>
</evidence>
<dbReference type="InterPro" id="IPR029021">
    <property type="entry name" value="Prot-tyrosine_phosphatase-like"/>
</dbReference>
<feature type="region of interest" description="Disordered" evidence="11">
    <location>
        <begin position="76"/>
        <end position="104"/>
    </location>
</feature>
<feature type="compositionally biased region" description="Basic and acidic residues" evidence="11">
    <location>
        <begin position="790"/>
        <end position="817"/>
    </location>
</feature>
<dbReference type="PROSITE" id="PS51181">
    <property type="entry name" value="PPASE_TENSIN"/>
    <property type="match status" value="1"/>
</dbReference>
<dbReference type="Pfam" id="PF10409">
    <property type="entry name" value="PTEN_C2"/>
    <property type="match status" value="1"/>
</dbReference>
<evidence type="ECO:0000256" key="6">
    <source>
        <dbReference type="ARBA" id="ARBA00022833"/>
    </source>
</evidence>
<sequence>MPSAASTRSVKSRGGPCGTDDGDASTTHAFKTKTFKRPKPCLACRQDVCGQAHSCRACKLACHKKCLCKAPACRPALSNEQPSGSKRSIASISAPRSPSSASSRASSRAFSYSELAMLPGSGCADELDLTYVTERIISACFPTAQRDDDYGAALERTLGMLRHKHGDTCLILNLSEQNHDLSKMTRHVVSVSWPEDHAPPLEAVCRLCKSADAWLGAAPAHVLVLLCRGGRGKPGTVVAAYMHYSGVCASAEQALDTFAMRKFYEDKALPVSHPSQKRYVNYFGQLLAGVIKMNSAPLFLHHVLISGVSSYDANLDCCCLFIKVYQGMQLVCTSGVYDVQQGSTAQLCIGIQPALMLKGDILVKCYHKRFGSAGRDEVFRVQFHTGAVQGLPLCFAKHELDHANTDERFPQQGKVEFKLSTRPESSKDCVELPNGPGVRVRYGSSDPLVRWDSYESFVNAHRDSDVARGPLDGGLYASVRSTARSPHRRGPGPTTNNNNGAGAGTLSLGGGRPGAHQQHQQQQQHQQHHQQQQQHQQHQQNQQQQHQQHQQHQQQHQQHQQQHQQQQHARSRSADSGNSSASARTDHTDRVPPSPRRGDPAAMAGRAGRPGGGFGGVAGAGGRYTVPALVHVNGGAAGAPALRETDILDDEPGYSPAPATPDPRQASAKAHYYGYRPPAAHEARVSFQQQPSPPPPPEHYRHYQPLQQPQQLYQLEHYQLHQQQQQLQRQPSGHAAVPESWGWLPAGAGEASREWNAAPAGTDASVAQLNLLMLDLDPGFLMPAAGTHGGHGDHGDHGGHGDHGTHEGHGGHGDHGTHGGYGSTSGGGASPCGEYNAMLQGRLESGSSPLPTLRLRSHSAPGPRPMGPGLQTRVESMRRRAASVGPREDGEAEGGGAAGAHHDAACVPVSERAPREEYGAPLGAHRGPSPYSHSPTQGYATGPPTPTFPVAPPTPYTQLRSHSRPLAYSPGEDSPIGSPPSLTGAGQLSSPAAFASHSSGSSSSLERGSSVHQQHHHQQPQLQQPPLRMATPSPDFSGYFAEGSVGFGDAFGTAQAYPSRARASPGPRLGDLTDGPPDGPRHRLGGHPGHHPAGPAGAGAWRGGPAGPGFGGPATPDSPRPCRRNVATNTPPSASPAPASPGGGGGGTVWRDGGPGGPVPRNGRASPEPRRVAGGAVAMAPPSPPRRSGPSPVPPMYTPTGGIGGYPGFETGAPSALSWEGAWAGRHGAASAGYDGAAAAPAGSPPSTGPSTPSGSFANVSTDYAGGGLPQHDTFKYSSGGSLSGDMSAKTRANVKFVQDTSKYWYKPEMSRDQAIAVLREREPGAFVVRDSHSFRGAYGLAMKVATAPPGVPQPNKTGDGTSELVRHFLIESCAKGVRLKGCPNEPVFGSLTALVYQHSITPLALPCKLAIPSHDPLDVALEPVAREPTASPPVVPSSVSELLRQGAACNVLFLGVVEMESLTGPLAVGKAVSETLTQSPAPTPTVVHFKVSDQGITLTDNQRRLFFRRHYPVSTVTFCDLDPQNRRWRRENGNNAAVFGFVARKQGSVSDNMCHLFAELDPEQPASAIVNFVSKVMIGSTR</sequence>
<dbReference type="PROSITE" id="PS51182">
    <property type="entry name" value="C2_TENSIN"/>
    <property type="match status" value="1"/>
</dbReference>
<dbReference type="InterPro" id="IPR003595">
    <property type="entry name" value="Tyr_Pase_cat"/>
</dbReference>
<dbReference type="CDD" id="cd01213">
    <property type="entry name" value="PTB_tensin"/>
    <property type="match status" value="1"/>
</dbReference>
<dbReference type="Gene3D" id="3.30.505.10">
    <property type="entry name" value="SH2 domain"/>
    <property type="match status" value="1"/>
</dbReference>
<dbReference type="InterPro" id="IPR036860">
    <property type="entry name" value="SH2_dom_sf"/>
</dbReference>
<dbReference type="InterPro" id="IPR002219">
    <property type="entry name" value="PKC_DAG/PE"/>
</dbReference>
<keyword evidence="4" id="KW-0479">Metal-binding</keyword>
<dbReference type="PANTHER" id="PTHR45734">
    <property type="entry name" value="TENSIN"/>
    <property type="match status" value="1"/>
</dbReference>
<dbReference type="Pfam" id="PF00017">
    <property type="entry name" value="SH2"/>
    <property type="match status" value="1"/>
</dbReference>
<feature type="domain" description="SH2" evidence="12">
    <location>
        <begin position="1305"/>
        <end position="1414"/>
    </location>
</feature>
<evidence type="ECO:0000313" key="16">
    <source>
        <dbReference type="Proteomes" id="UP001318040"/>
    </source>
</evidence>
<keyword evidence="3" id="KW-0597">Phosphoprotein</keyword>
<feature type="domain" description="Phorbol-ester/DAG-type" evidence="13">
    <location>
        <begin position="27"/>
        <end position="73"/>
    </location>
</feature>
<dbReference type="FunFam" id="2.30.29.30:FF:000039">
    <property type="entry name" value="Tensin 1"/>
    <property type="match status" value="1"/>
</dbReference>
<dbReference type="PROSITE" id="PS50001">
    <property type="entry name" value="SH2"/>
    <property type="match status" value="1"/>
</dbReference>
<feature type="compositionally biased region" description="Pro residues" evidence="11">
    <location>
        <begin position="1181"/>
        <end position="1197"/>
    </location>
</feature>
<dbReference type="GO" id="GO:0005925">
    <property type="term" value="C:focal adhesion"/>
    <property type="evidence" value="ECO:0007669"/>
    <property type="project" value="UniProtKB-SubCell"/>
</dbReference>
<dbReference type="InterPro" id="IPR029023">
    <property type="entry name" value="Tensin_phosphatase"/>
</dbReference>
<reference evidence="17" key="1">
    <citation type="submission" date="2025-08" db="UniProtKB">
        <authorList>
            <consortium name="RefSeq"/>
        </authorList>
    </citation>
    <scope>IDENTIFICATION</scope>
    <source>
        <tissue evidence="17">Sperm</tissue>
    </source>
</reference>
<feature type="compositionally biased region" description="Low complexity" evidence="11">
    <location>
        <begin position="87"/>
        <end position="104"/>
    </location>
</feature>
<dbReference type="InterPro" id="IPR035012">
    <property type="entry name" value="Tensin-like_SH2"/>
</dbReference>
<name>A0AAJ7XEF0_PETMA</name>
<feature type="region of interest" description="Disordered" evidence="11">
    <location>
        <begin position="1058"/>
        <end position="1209"/>
    </location>
</feature>
<dbReference type="RefSeq" id="XP_032831305.1">
    <property type="nucleotide sequence ID" value="XM_032975414.1"/>
</dbReference>
<accession>A0AAJ7XEF0</accession>
<dbReference type="SUPFAM" id="SSF49562">
    <property type="entry name" value="C2 domain (Calcium/lipid-binding domain, CaLB)"/>
    <property type="match status" value="1"/>
</dbReference>
<proteinExistence type="inferred from homology"/>
<dbReference type="SMART" id="SM00109">
    <property type="entry name" value="C1"/>
    <property type="match status" value="1"/>
</dbReference>
<dbReference type="SMART" id="SM00252">
    <property type="entry name" value="SH2"/>
    <property type="match status" value="1"/>
</dbReference>
<dbReference type="InterPro" id="IPR000980">
    <property type="entry name" value="SH2"/>
</dbReference>
<dbReference type="Gene3D" id="2.60.40.1110">
    <property type="match status" value="1"/>
</dbReference>
<evidence type="ECO:0000259" key="14">
    <source>
        <dbReference type="PROSITE" id="PS51181"/>
    </source>
</evidence>
<feature type="compositionally biased region" description="Gly residues" evidence="11">
    <location>
        <begin position="1096"/>
        <end position="1112"/>
    </location>
</feature>
<dbReference type="SUPFAM" id="SSF55550">
    <property type="entry name" value="SH2 domain"/>
    <property type="match status" value="1"/>
</dbReference>
<feature type="region of interest" description="Disordered" evidence="11">
    <location>
        <begin position="786"/>
        <end position="901"/>
    </location>
</feature>
<dbReference type="SUPFAM" id="SSF50729">
    <property type="entry name" value="PH domain-like"/>
    <property type="match status" value="1"/>
</dbReference>
<dbReference type="FunFam" id="3.30.505.10:FF:000002">
    <property type="entry name" value="Tensin 1"/>
    <property type="match status" value="1"/>
</dbReference>
<comment type="similarity">
    <text evidence="2">Belongs to the PTEN phosphatase protein family.</text>
</comment>
<evidence type="ECO:0000259" key="15">
    <source>
        <dbReference type="PROSITE" id="PS51182"/>
    </source>
</evidence>
<dbReference type="InterPro" id="IPR046349">
    <property type="entry name" value="C1-like_sf"/>
</dbReference>
<feature type="compositionally biased region" description="Pro residues" evidence="11">
    <location>
        <begin position="943"/>
        <end position="955"/>
    </location>
</feature>
<dbReference type="KEGG" id="pmrn:116954709"/>
<dbReference type="Gene3D" id="3.30.60.20">
    <property type="match status" value="1"/>
</dbReference>
<keyword evidence="8" id="KW-0965">Cell junction</keyword>
<dbReference type="GO" id="GO:0046872">
    <property type="term" value="F:metal ion binding"/>
    <property type="evidence" value="ECO:0007669"/>
    <property type="project" value="UniProtKB-KW"/>
</dbReference>
<dbReference type="InterPro" id="IPR013625">
    <property type="entry name" value="PTB"/>
</dbReference>
<feature type="region of interest" description="Disordered" evidence="11">
    <location>
        <begin position="1232"/>
        <end position="1265"/>
    </location>
</feature>
<dbReference type="SMART" id="SM01326">
    <property type="entry name" value="PTEN_C2"/>
    <property type="match status" value="1"/>
</dbReference>
<dbReference type="InterPro" id="IPR006020">
    <property type="entry name" value="PTB/PI_dom"/>
</dbReference>
<evidence type="ECO:0000313" key="17">
    <source>
        <dbReference type="RefSeq" id="XP_032831305.1"/>
    </source>
</evidence>
<organism evidence="16 17">
    <name type="scientific">Petromyzon marinus</name>
    <name type="common">Sea lamprey</name>
    <dbReference type="NCBI Taxonomy" id="7757"/>
    <lineage>
        <taxon>Eukaryota</taxon>
        <taxon>Metazoa</taxon>
        <taxon>Chordata</taxon>
        <taxon>Craniata</taxon>
        <taxon>Vertebrata</taxon>
        <taxon>Cyclostomata</taxon>
        <taxon>Hyperoartia</taxon>
        <taxon>Petromyzontiformes</taxon>
        <taxon>Petromyzontidae</taxon>
        <taxon>Petromyzon</taxon>
    </lineage>
</organism>
<dbReference type="GO" id="GO:0004721">
    <property type="term" value="F:phosphoprotein phosphatase activity"/>
    <property type="evidence" value="ECO:0007669"/>
    <property type="project" value="UniProtKB-KW"/>
</dbReference>
<evidence type="ECO:0000256" key="7">
    <source>
        <dbReference type="ARBA" id="ARBA00022912"/>
    </source>
</evidence>
<feature type="compositionally biased region" description="Gly residues" evidence="11">
    <location>
        <begin position="818"/>
        <end position="830"/>
    </location>
</feature>
<evidence type="ECO:0000259" key="13">
    <source>
        <dbReference type="PROSITE" id="PS50081"/>
    </source>
</evidence>
<dbReference type="SUPFAM" id="SSF57889">
    <property type="entry name" value="Cysteine-rich domain"/>
    <property type="match status" value="1"/>
</dbReference>
<comment type="subcellular location">
    <subcellularLocation>
        <location evidence="1">Cell junction</location>
        <location evidence="1">Focal adhesion</location>
    </subcellularLocation>
</comment>
<dbReference type="InterPro" id="IPR014020">
    <property type="entry name" value="Tensin_C2-dom"/>
</dbReference>
<evidence type="ECO:0000256" key="2">
    <source>
        <dbReference type="ARBA" id="ARBA00007881"/>
    </source>
</evidence>
<dbReference type="CDD" id="cd09927">
    <property type="entry name" value="SH2_Tensin_like"/>
    <property type="match status" value="1"/>
</dbReference>
<dbReference type="Proteomes" id="UP001318040">
    <property type="component" value="Chromosome 56"/>
</dbReference>
<evidence type="ECO:0000256" key="1">
    <source>
        <dbReference type="ARBA" id="ARBA00004246"/>
    </source>
</evidence>
<feature type="domain" description="Phosphatase tensin-type" evidence="14">
    <location>
        <begin position="127"/>
        <end position="290"/>
    </location>
</feature>
<feature type="region of interest" description="Disordered" evidence="11">
    <location>
        <begin position="481"/>
        <end position="611"/>
    </location>
</feature>
<dbReference type="Gene3D" id="3.90.190.10">
    <property type="entry name" value="Protein tyrosine phosphatase superfamily"/>
    <property type="match status" value="1"/>
</dbReference>
<dbReference type="PANTHER" id="PTHR45734:SF10">
    <property type="entry name" value="BLISTERY, ISOFORM A"/>
    <property type="match status" value="1"/>
</dbReference>
<dbReference type="PROSITE" id="PS50081">
    <property type="entry name" value="ZF_DAG_PE_2"/>
    <property type="match status" value="1"/>
</dbReference>
<feature type="compositionally biased region" description="Low complexity" evidence="11">
    <location>
        <begin position="1232"/>
        <end position="1242"/>
    </location>
</feature>
<evidence type="ECO:0000256" key="3">
    <source>
        <dbReference type="ARBA" id="ARBA00022553"/>
    </source>
</evidence>
<feature type="compositionally biased region" description="Low complexity" evidence="11">
    <location>
        <begin position="989"/>
        <end position="1012"/>
    </location>
</feature>
<dbReference type="Pfam" id="PF08416">
    <property type="entry name" value="PTB"/>
    <property type="match status" value="1"/>
</dbReference>
<dbReference type="InterPro" id="IPR011993">
    <property type="entry name" value="PH-like_dom_sf"/>
</dbReference>
<keyword evidence="7" id="KW-0904">Protein phosphatase</keyword>
<evidence type="ECO:0000256" key="11">
    <source>
        <dbReference type="SAM" id="MobiDB-lite"/>
    </source>
</evidence>
<feature type="domain" description="C2 tensin-type" evidence="15">
    <location>
        <begin position="295"/>
        <end position="422"/>
    </location>
</feature>
<evidence type="ECO:0000256" key="9">
    <source>
        <dbReference type="ARBA" id="ARBA00022999"/>
    </source>
</evidence>
<dbReference type="SMART" id="SM00404">
    <property type="entry name" value="PTPc_motif"/>
    <property type="match status" value="1"/>
</dbReference>
<evidence type="ECO:0000259" key="12">
    <source>
        <dbReference type="PROSITE" id="PS50001"/>
    </source>
</evidence>
<gene>
    <name evidence="17" type="primary">LOC116954709</name>
</gene>
<dbReference type="SMART" id="SM00462">
    <property type="entry name" value="PTB"/>
    <property type="match status" value="1"/>
</dbReference>
<keyword evidence="9 10" id="KW-0727">SH2 domain</keyword>
<dbReference type="PROSITE" id="PS00479">
    <property type="entry name" value="ZF_DAG_PE_1"/>
    <property type="match status" value="1"/>
</dbReference>
<feature type="compositionally biased region" description="Gly residues" evidence="11">
    <location>
        <begin position="501"/>
        <end position="513"/>
    </location>
</feature>
<evidence type="ECO:0000256" key="8">
    <source>
        <dbReference type="ARBA" id="ARBA00022949"/>
    </source>
</evidence>
<evidence type="ECO:0000256" key="10">
    <source>
        <dbReference type="PROSITE-ProRule" id="PRU00191"/>
    </source>
</evidence>
<feature type="compositionally biased region" description="Low complexity" evidence="11">
    <location>
        <begin position="491"/>
        <end position="500"/>
    </location>
</feature>
<dbReference type="Gene3D" id="2.30.29.30">
    <property type="entry name" value="Pleckstrin-homology domain (PH domain)/Phosphotyrosine-binding domain (PTB)"/>
    <property type="match status" value="1"/>
</dbReference>
<dbReference type="InterPro" id="IPR033929">
    <property type="entry name" value="Tensin_PTB"/>
</dbReference>
<feature type="region of interest" description="Disordered" evidence="11">
    <location>
        <begin position="682"/>
        <end position="702"/>
    </location>
</feature>
<dbReference type="InterPro" id="IPR035892">
    <property type="entry name" value="C2_domain_sf"/>
</dbReference>
<keyword evidence="5" id="KW-0378">Hydrolase</keyword>
<protein>
    <submittedName>
        <fullName evidence="17">Tensin-3-like isoform X1</fullName>
    </submittedName>
</protein>
<feature type="compositionally biased region" description="Gly residues" evidence="11">
    <location>
        <begin position="1141"/>
        <end position="1156"/>
    </location>
</feature>
<evidence type="ECO:0000256" key="5">
    <source>
        <dbReference type="ARBA" id="ARBA00022801"/>
    </source>
</evidence>